<feature type="transmembrane region" description="Helical" evidence="6">
    <location>
        <begin position="254"/>
        <end position="277"/>
    </location>
</feature>
<evidence type="ECO:0000256" key="4">
    <source>
        <dbReference type="ARBA" id="ARBA00022989"/>
    </source>
</evidence>
<feature type="transmembrane region" description="Helical" evidence="6">
    <location>
        <begin position="289"/>
        <end position="309"/>
    </location>
</feature>
<dbReference type="FunFam" id="1.20.120.1630:FF:000017">
    <property type="entry name" value="3-oxo-5-alpha-steroid 4-dehydrogenase family protein"/>
    <property type="match status" value="1"/>
</dbReference>
<accession>A0AAW2XGT1</accession>
<reference evidence="8" key="2">
    <citation type="journal article" date="2024" name="Plant">
        <title>Genomic evolution and insights into agronomic trait innovations of Sesamum species.</title>
        <authorList>
            <person name="Miao H."/>
            <person name="Wang L."/>
            <person name="Qu L."/>
            <person name="Liu H."/>
            <person name="Sun Y."/>
            <person name="Le M."/>
            <person name="Wang Q."/>
            <person name="Wei S."/>
            <person name="Zheng Y."/>
            <person name="Lin W."/>
            <person name="Duan Y."/>
            <person name="Cao H."/>
            <person name="Xiong S."/>
            <person name="Wang X."/>
            <person name="Wei L."/>
            <person name="Li C."/>
            <person name="Ma Q."/>
            <person name="Ju M."/>
            <person name="Zhao R."/>
            <person name="Li G."/>
            <person name="Mu C."/>
            <person name="Tian Q."/>
            <person name="Mei H."/>
            <person name="Zhang T."/>
            <person name="Gao T."/>
            <person name="Zhang H."/>
        </authorList>
    </citation>
    <scope>NUCLEOTIDE SEQUENCE</scope>
    <source>
        <strain evidence="8">KEN1</strain>
    </source>
</reference>
<comment type="caution">
    <text evidence="8">The sequence shown here is derived from an EMBL/GenBank/DDBJ whole genome shotgun (WGS) entry which is preliminary data.</text>
</comment>
<name>A0AAW2XGT1_9LAMI</name>
<evidence type="ECO:0000256" key="1">
    <source>
        <dbReference type="ARBA" id="ARBA00004141"/>
    </source>
</evidence>
<feature type="transmembrane region" description="Helical" evidence="6">
    <location>
        <begin position="115"/>
        <end position="137"/>
    </location>
</feature>
<feature type="domain" description="3-oxo-5-alpha-steroid 4-dehydrogenase C-terminal" evidence="7">
    <location>
        <begin position="145"/>
        <end position="260"/>
    </location>
</feature>
<dbReference type="Gene3D" id="1.20.120.1630">
    <property type="match status" value="1"/>
</dbReference>
<evidence type="ECO:0000259" key="7">
    <source>
        <dbReference type="Pfam" id="PF02544"/>
    </source>
</evidence>
<gene>
    <name evidence="8" type="ORF">Slati_1188200</name>
</gene>
<dbReference type="InterPro" id="IPR039357">
    <property type="entry name" value="SRD5A/TECR"/>
</dbReference>
<dbReference type="GO" id="GO:0016020">
    <property type="term" value="C:membrane"/>
    <property type="evidence" value="ECO:0007669"/>
    <property type="project" value="UniProtKB-SubCell"/>
</dbReference>
<dbReference type="AlphaFoldDB" id="A0AAW2XGT1"/>
<feature type="transmembrane region" description="Helical" evidence="6">
    <location>
        <begin position="217"/>
        <end position="234"/>
    </location>
</feature>
<dbReference type="EMBL" id="JACGWN010000004">
    <property type="protein sequence ID" value="KAL0452101.1"/>
    <property type="molecule type" value="Genomic_DNA"/>
</dbReference>
<dbReference type="PROSITE" id="PS50244">
    <property type="entry name" value="S5A_REDUCTASE"/>
    <property type="match status" value="1"/>
</dbReference>
<feature type="transmembrane region" description="Helical" evidence="6">
    <location>
        <begin position="149"/>
        <end position="169"/>
    </location>
</feature>
<evidence type="ECO:0000256" key="3">
    <source>
        <dbReference type="ARBA" id="ARBA00022692"/>
    </source>
</evidence>
<keyword evidence="3 6" id="KW-0812">Transmembrane</keyword>
<feature type="transmembrane region" description="Helical" evidence="6">
    <location>
        <begin position="189"/>
        <end position="210"/>
    </location>
</feature>
<evidence type="ECO:0000313" key="8">
    <source>
        <dbReference type="EMBL" id="KAL0452101.1"/>
    </source>
</evidence>
<protein>
    <submittedName>
        <fullName evidence="8">3-oxo-5-alpha-steroid 4-dehydrogenase 1</fullName>
    </submittedName>
</protein>
<evidence type="ECO:0000256" key="6">
    <source>
        <dbReference type="SAM" id="Phobius"/>
    </source>
</evidence>
<sequence length="310" mass="34692">MPRTLVDLHHSPLRVDPLGFMVSGDLRSCGKHLQYSKFWNSSASTSTKSTQLPSRVGMVMAYTPSLLAGVASFWLFSDDDNDGGIRFVMLKSAITIHFLKRELEVLFLHKYSGHMLLNTALFISSTYLTSAVSMIYFHHRVQGFPEPSVDLKYVGLSVFVVGIVGNFYHHYLLSKLRDKNDSGYKIPRGGLFGLVACPHYLFEILTFVGISFISQTLFLYVCAVGSATVLLGRSCATRSWYRSKFEDFPKNVRALIPFCFWNTVNCVISCINFFVLAKGEKLGAFGRNADCGVVVIVCLFSFLIAQIHLD</sequence>
<dbReference type="PANTHER" id="PTHR10556">
    <property type="entry name" value="3-OXO-5-ALPHA-STEROID 4-DEHYDROGENASE"/>
    <property type="match status" value="1"/>
</dbReference>
<proteinExistence type="inferred from homology"/>
<dbReference type="GO" id="GO:0016627">
    <property type="term" value="F:oxidoreductase activity, acting on the CH-CH group of donors"/>
    <property type="evidence" value="ECO:0007669"/>
    <property type="project" value="InterPro"/>
</dbReference>
<dbReference type="GO" id="GO:0006629">
    <property type="term" value="P:lipid metabolic process"/>
    <property type="evidence" value="ECO:0007669"/>
    <property type="project" value="InterPro"/>
</dbReference>
<feature type="transmembrane region" description="Helical" evidence="6">
    <location>
        <begin position="56"/>
        <end position="76"/>
    </location>
</feature>
<evidence type="ECO:0000256" key="2">
    <source>
        <dbReference type="ARBA" id="ARBA00007742"/>
    </source>
</evidence>
<comment type="subcellular location">
    <subcellularLocation>
        <location evidence="1">Membrane</location>
        <topology evidence="1">Multi-pass membrane protein</topology>
    </subcellularLocation>
</comment>
<organism evidence="8">
    <name type="scientific">Sesamum latifolium</name>
    <dbReference type="NCBI Taxonomy" id="2727402"/>
    <lineage>
        <taxon>Eukaryota</taxon>
        <taxon>Viridiplantae</taxon>
        <taxon>Streptophyta</taxon>
        <taxon>Embryophyta</taxon>
        <taxon>Tracheophyta</taxon>
        <taxon>Spermatophyta</taxon>
        <taxon>Magnoliopsida</taxon>
        <taxon>eudicotyledons</taxon>
        <taxon>Gunneridae</taxon>
        <taxon>Pentapetalae</taxon>
        <taxon>asterids</taxon>
        <taxon>lamiids</taxon>
        <taxon>Lamiales</taxon>
        <taxon>Pedaliaceae</taxon>
        <taxon>Sesamum</taxon>
    </lineage>
</organism>
<evidence type="ECO:0000256" key="5">
    <source>
        <dbReference type="ARBA" id="ARBA00023136"/>
    </source>
</evidence>
<comment type="similarity">
    <text evidence="2">Belongs to the steroid 5-alpha reductase family.</text>
</comment>
<dbReference type="Pfam" id="PF02544">
    <property type="entry name" value="Steroid_dh"/>
    <property type="match status" value="1"/>
</dbReference>
<dbReference type="InterPro" id="IPR001104">
    <property type="entry name" value="3-oxo-5_a-steroid_4-DH_C"/>
</dbReference>
<keyword evidence="5 6" id="KW-0472">Membrane</keyword>
<reference evidence="8" key="1">
    <citation type="submission" date="2020-06" db="EMBL/GenBank/DDBJ databases">
        <authorList>
            <person name="Li T."/>
            <person name="Hu X."/>
            <person name="Zhang T."/>
            <person name="Song X."/>
            <person name="Zhang H."/>
            <person name="Dai N."/>
            <person name="Sheng W."/>
            <person name="Hou X."/>
            <person name="Wei L."/>
        </authorList>
    </citation>
    <scope>NUCLEOTIDE SEQUENCE</scope>
    <source>
        <strain evidence="8">KEN1</strain>
        <tissue evidence="8">Leaf</tissue>
    </source>
</reference>
<dbReference type="PANTHER" id="PTHR10556:SF54">
    <property type="entry name" value="VERY-LONG-CHAIN ENOYL-COA REDUCTASE-LIKE"/>
    <property type="match status" value="1"/>
</dbReference>
<keyword evidence="4 6" id="KW-1133">Transmembrane helix</keyword>